<sequence>MRFGIMAAAVLLAGCGGGTPAEEGPAGRPEVKLAGPGAGEVAPPANLPPFAPLYPGARVTTTTLNPQDPGKGMMAMAVPNADSAAIIAFYRSKGEAAGLKADMETASGPARIMIMSEGNETAGDEGRGMQVTAAPDDEGGSIVTLVYTDGK</sequence>
<name>A0ABS7PUW3_9SPHN</name>
<dbReference type="EMBL" id="JAINVV010000011">
    <property type="protein sequence ID" value="MBY8825160.1"/>
    <property type="molecule type" value="Genomic_DNA"/>
</dbReference>
<keyword evidence="2" id="KW-1185">Reference proteome</keyword>
<reference evidence="1 2" key="1">
    <citation type="submission" date="2021-08" db="EMBL/GenBank/DDBJ databases">
        <authorList>
            <person name="Tuo L."/>
        </authorList>
    </citation>
    <scope>NUCLEOTIDE SEQUENCE [LARGE SCALE GENOMIC DNA]</scope>
    <source>
        <strain evidence="1 2">JCM 31229</strain>
    </source>
</reference>
<dbReference type="PROSITE" id="PS51257">
    <property type="entry name" value="PROKAR_LIPOPROTEIN"/>
    <property type="match status" value="1"/>
</dbReference>
<evidence type="ECO:0000313" key="1">
    <source>
        <dbReference type="EMBL" id="MBY8825160.1"/>
    </source>
</evidence>
<dbReference type="RefSeq" id="WP_222992262.1">
    <property type="nucleotide sequence ID" value="NZ_JAINVV010000011.1"/>
</dbReference>
<protein>
    <recommendedName>
        <fullName evidence="3">Lipoprotein</fullName>
    </recommendedName>
</protein>
<evidence type="ECO:0000313" key="2">
    <source>
        <dbReference type="Proteomes" id="UP000706039"/>
    </source>
</evidence>
<dbReference type="Proteomes" id="UP000706039">
    <property type="component" value="Unassembled WGS sequence"/>
</dbReference>
<evidence type="ECO:0008006" key="3">
    <source>
        <dbReference type="Google" id="ProtNLM"/>
    </source>
</evidence>
<accession>A0ABS7PUW3</accession>
<organism evidence="1 2">
    <name type="scientific">Sphingomonas colocasiae</name>
    <dbReference type="NCBI Taxonomy" id="1848973"/>
    <lineage>
        <taxon>Bacteria</taxon>
        <taxon>Pseudomonadati</taxon>
        <taxon>Pseudomonadota</taxon>
        <taxon>Alphaproteobacteria</taxon>
        <taxon>Sphingomonadales</taxon>
        <taxon>Sphingomonadaceae</taxon>
        <taxon>Sphingomonas</taxon>
    </lineage>
</organism>
<proteinExistence type="predicted"/>
<comment type="caution">
    <text evidence="1">The sequence shown here is derived from an EMBL/GenBank/DDBJ whole genome shotgun (WGS) entry which is preliminary data.</text>
</comment>
<gene>
    <name evidence="1" type="ORF">K7G82_22855</name>
</gene>